<comment type="caution">
    <text evidence="4">The sequence shown here is derived from an EMBL/GenBank/DDBJ whole genome shotgun (WGS) entry which is preliminary data.</text>
</comment>
<reference evidence="4" key="1">
    <citation type="journal article" date="2020" name="Fungal Divers.">
        <title>Resolving the Mortierellaceae phylogeny through synthesis of multi-gene phylogenetics and phylogenomics.</title>
        <authorList>
            <person name="Vandepol N."/>
            <person name="Liber J."/>
            <person name="Desiro A."/>
            <person name="Na H."/>
            <person name="Kennedy M."/>
            <person name="Barry K."/>
            <person name="Grigoriev I.V."/>
            <person name="Miller A.N."/>
            <person name="O'Donnell K."/>
            <person name="Stajich J.E."/>
            <person name="Bonito G."/>
        </authorList>
    </citation>
    <scope>NUCLEOTIDE SEQUENCE</scope>
    <source>
        <strain evidence="4">NVP1</strain>
    </source>
</reference>
<dbReference type="InterPro" id="IPR006553">
    <property type="entry name" value="Leu-rich_rpt_Cys-con_subtyp"/>
</dbReference>
<dbReference type="SUPFAM" id="SSF81383">
    <property type="entry name" value="F-box domain"/>
    <property type="match status" value="1"/>
</dbReference>
<proteinExistence type="predicted"/>
<sequence length="644" mass="70931">MLPELDRHIASHMDRASLACAARVSKLWYDIFSPVLWRHVSLKHLCEDDNYDDEFNFIPWIPSASSPPSLPSSCSSTWSSWSSSSSSPPKSPTSLSQGSSSSTGITALHNSKLSLVQRAFVHASRNKMLKGLVRHGHHIIELTATGITDQEMAVIRQCCTNLRVLELIGGRYSAENLTDLFTMCRDSIQTVRFRSCVLLKDIFQPLAHLSNLRDFELHGSFVGNTITSPYFFQQDLFPMLRACPLLRSVLIEQVYIIDQHVGQTFDVASSQTASGEGEGGGGGGGGDSPLTGSELVSSGSTSMLSVHLKAARSQPYVAVPSPSSSLRKFSLDCGDIPASVIMAFLATCPQLQELVLDWSRELCDFSLSQLYTKCPRLTKVSLSRCELITEVGLKILFKSYPNLVTVDLSHNELSDSVLEELARSCRWVQHLSLNHCRNVTDVGIQQLLLNLGSLTYLGLRFIPGLSCLMLDGFLTAGFAPVLASSLLAYTPSELSTYVPRQWACRDTLESLLLPDLVQPSRAMLEQYHHNLVMSEGLGSVEAVGVRESDAIVQKGLSLFTNLRTMVLGGNNMEMRVALSGLPSAHTLESLRITKLKRAMTIEDAEWLIETGFPKLQQLNIPQFGNPQVPEWIRMQQPGLLSTDK</sequence>
<dbReference type="Proteomes" id="UP000696485">
    <property type="component" value="Unassembled WGS sequence"/>
</dbReference>
<dbReference type="Pfam" id="PF12937">
    <property type="entry name" value="F-box-like"/>
    <property type="match status" value="1"/>
</dbReference>
<gene>
    <name evidence="4" type="ORF">BG006_005768</name>
</gene>
<dbReference type="Gene3D" id="3.80.10.10">
    <property type="entry name" value="Ribonuclease Inhibitor"/>
    <property type="match status" value="2"/>
</dbReference>
<dbReference type="AlphaFoldDB" id="A0A9P5SM68"/>
<name>A0A9P5SM68_9FUNG</name>
<accession>A0A9P5SM68</accession>
<dbReference type="Pfam" id="PF25372">
    <property type="entry name" value="DUF7885"/>
    <property type="match status" value="1"/>
</dbReference>
<dbReference type="SMART" id="SM00367">
    <property type="entry name" value="LRR_CC"/>
    <property type="match status" value="4"/>
</dbReference>
<evidence type="ECO:0000313" key="4">
    <source>
        <dbReference type="EMBL" id="KAF9331371.1"/>
    </source>
</evidence>
<dbReference type="InterPro" id="IPR036047">
    <property type="entry name" value="F-box-like_dom_sf"/>
</dbReference>
<evidence type="ECO:0000259" key="3">
    <source>
        <dbReference type="Pfam" id="PF25372"/>
    </source>
</evidence>
<feature type="domain" description="F-box" evidence="2">
    <location>
        <begin position="8"/>
        <end position="42"/>
    </location>
</feature>
<evidence type="ECO:0000313" key="5">
    <source>
        <dbReference type="Proteomes" id="UP000696485"/>
    </source>
</evidence>
<evidence type="ECO:0008006" key="6">
    <source>
        <dbReference type="Google" id="ProtNLM"/>
    </source>
</evidence>
<dbReference type="GO" id="GO:0031146">
    <property type="term" value="P:SCF-dependent proteasomal ubiquitin-dependent protein catabolic process"/>
    <property type="evidence" value="ECO:0007669"/>
    <property type="project" value="TreeGrafter"/>
</dbReference>
<keyword evidence="5" id="KW-1185">Reference proteome</keyword>
<protein>
    <recommendedName>
        <fullName evidence="6">F-box domain-containing protein</fullName>
    </recommendedName>
</protein>
<feature type="compositionally biased region" description="Low complexity" evidence="1">
    <location>
        <begin position="84"/>
        <end position="102"/>
    </location>
</feature>
<feature type="domain" description="F-box/LRR-repeat protein 15-like leucin rich repeat" evidence="3">
    <location>
        <begin position="316"/>
        <end position="466"/>
    </location>
</feature>
<dbReference type="InterPro" id="IPR001810">
    <property type="entry name" value="F-box_dom"/>
</dbReference>
<feature type="compositionally biased region" description="Gly residues" evidence="1">
    <location>
        <begin position="276"/>
        <end position="287"/>
    </location>
</feature>
<dbReference type="InterPro" id="IPR057207">
    <property type="entry name" value="FBXL15_LRR"/>
</dbReference>
<feature type="region of interest" description="Disordered" evidence="1">
    <location>
        <begin position="269"/>
        <end position="292"/>
    </location>
</feature>
<dbReference type="PANTHER" id="PTHR13318">
    <property type="entry name" value="PARTNER OF PAIRED, ISOFORM B-RELATED"/>
    <property type="match status" value="1"/>
</dbReference>
<evidence type="ECO:0000259" key="2">
    <source>
        <dbReference type="Pfam" id="PF12937"/>
    </source>
</evidence>
<feature type="region of interest" description="Disordered" evidence="1">
    <location>
        <begin position="84"/>
        <end position="103"/>
    </location>
</feature>
<organism evidence="4 5">
    <name type="scientific">Podila minutissima</name>
    <dbReference type="NCBI Taxonomy" id="64525"/>
    <lineage>
        <taxon>Eukaryota</taxon>
        <taxon>Fungi</taxon>
        <taxon>Fungi incertae sedis</taxon>
        <taxon>Mucoromycota</taxon>
        <taxon>Mortierellomycotina</taxon>
        <taxon>Mortierellomycetes</taxon>
        <taxon>Mortierellales</taxon>
        <taxon>Mortierellaceae</taxon>
        <taxon>Podila</taxon>
    </lineage>
</organism>
<evidence type="ECO:0000256" key="1">
    <source>
        <dbReference type="SAM" id="MobiDB-lite"/>
    </source>
</evidence>
<dbReference type="GO" id="GO:0019005">
    <property type="term" value="C:SCF ubiquitin ligase complex"/>
    <property type="evidence" value="ECO:0007669"/>
    <property type="project" value="TreeGrafter"/>
</dbReference>
<dbReference type="InterPro" id="IPR032675">
    <property type="entry name" value="LRR_dom_sf"/>
</dbReference>
<dbReference type="SUPFAM" id="SSF52047">
    <property type="entry name" value="RNI-like"/>
    <property type="match status" value="1"/>
</dbReference>
<dbReference type="EMBL" id="JAAAUY010000327">
    <property type="protein sequence ID" value="KAF9331371.1"/>
    <property type="molecule type" value="Genomic_DNA"/>
</dbReference>